<proteinExistence type="predicted"/>
<dbReference type="InterPro" id="IPR027417">
    <property type="entry name" value="P-loop_NTPase"/>
</dbReference>
<dbReference type="InterPro" id="IPR009744">
    <property type="entry name" value="VirC1"/>
</dbReference>
<dbReference type="SUPFAM" id="SSF52540">
    <property type="entry name" value="P-loop containing nucleoside triphosphate hydrolases"/>
    <property type="match status" value="1"/>
</dbReference>
<name>A0AAE2UZ23_AGRVI</name>
<dbReference type="EMBL" id="JACXXJ020000005">
    <property type="protein sequence ID" value="MBF2717844.1"/>
    <property type="molecule type" value="Genomic_DNA"/>
</dbReference>
<dbReference type="Gene3D" id="3.40.50.300">
    <property type="entry name" value="P-loop containing nucleotide triphosphate hydrolases"/>
    <property type="match status" value="1"/>
</dbReference>
<dbReference type="Pfam" id="PF07015">
    <property type="entry name" value="VirC1"/>
    <property type="match status" value="1"/>
</dbReference>
<accession>A0AAE2UZ23</accession>
<dbReference type="InterPro" id="IPR050678">
    <property type="entry name" value="DNA_Partitioning_ATPase"/>
</dbReference>
<reference evidence="1" key="1">
    <citation type="submission" date="2020-11" db="EMBL/GenBank/DDBJ databases">
        <title>Agrobacterium vitis strain K377 genome.</title>
        <authorList>
            <person name="Xi H."/>
        </authorList>
    </citation>
    <scope>NUCLEOTIDE SEQUENCE</scope>
    <source>
        <strain evidence="1">K377</strain>
    </source>
</reference>
<dbReference type="RefSeq" id="WP_156531714.1">
    <property type="nucleotide sequence ID" value="NZ_JACXXJ020000005.1"/>
</dbReference>
<dbReference type="CDD" id="cd02042">
    <property type="entry name" value="ParAB_family"/>
    <property type="match status" value="1"/>
</dbReference>
<evidence type="ECO:0000313" key="2">
    <source>
        <dbReference type="Proteomes" id="UP000655037"/>
    </source>
</evidence>
<protein>
    <submittedName>
        <fullName evidence="1">ParA family protein</fullName>
    </submittedName>
</protein>
<dbReference type="AlphaFoldDB" id="A0AAE2UZ23"/>
<comment type="caution">
    <text evidence="1">The sequence shown here is derived from an EMBL/GenBank/DDBJ whole genome shotgun (WGS) entry which is preliminary data.</text>
</comment>
<dbReference type="PANTHER" id="PTHR13696:SF96">
    <property type="entry name" value="COBQ_COBB_MIND_PARA NUCLEOTIDE BINDING DOMAIN-CONTAINING PROTEIN"/>
    <property type="match status" value="1"/>
</dbReference>
<dbReference type="Proteomes" id="UP000655037">
    <property type="component" value="Unassembled WGS sequence"/>
</dbReference>
<dbReference type="PANTHER" id="PTHR13696">
    <property type="entry name" value="P-LOOP CONTAINING NUCLEOSIDE TRIPHOSPHATE HYDROLASE"/>
    <property type="match status" value="1"/>
</dbReference>
<sequence length="252" mass="27729">MPIITFANTKGGAGKTTAVLLLATELVRRGYTVSVIDTDPQRWISRWFEGADGHAGNMRVATYISVNALARTIEAYRGSSDYVIVDLPGAQSPLLATALGLSDHVLIPIQGSAMDAQGGAQVIELLQYLYSKGNIRIPHSVVLSRVNSLVTTRALRAVKLLLAERSVRVLATPIIERAAYRDMFEYRTSLHRLDPERVSNLDKAIANAERYCDEVEMLVPTIRMPVADNLTNSRADNGNRGFMEMPLLRAAY</sequence>
<organism evidence="1 2">
    <name type="scientific">Agrobacterium vitis</name>
    <name type="common">Rhizobium vitis</name>
    <dbReference type="NCBI Taxonomy" id="373"/>
    <lineage>
        <taxon>Bacteria</taxon>
        <taxon>Pseudomonadati</taxon>
        <taxon>Pseudomonadota</taxon>
        <taxon>Alphaproteobacteria</taxon>
        <taxon>Hyphomicrobiales</taxon>
        <taxon>Rhizobiaceae</taxon>
        <taxon>Rhizobium/Agrobacterium group</taxon>
        <taxon>Agrobacterium</taxon>
    </lineage>
</organism>
<gene>
    <name evidence="1" type="ORF">IEI95_026940</name>
</gene>
<evidence type="ECO:0000313" key="1">
    <source>
        <dbReference type="EMBL" id="MBF2717844.1"/>
    </source>
</evidence>